<feature type="transmembrane region" description="Helical" evidence="8">
    <location>
        <begin position="42"/>
        <end position="60"/>
    </location>
</feature>
<keyword evidence="4 8" id="KW-1003">Cell membrane</keyword>
<keyword evidence="5 8" id="KW-0812">Transmembrane</keyword>
<dbReference type="GO" id="GO:0005886">
    <property type="term" value="C:plasma membrane"/>
    <property type="evidence" value="ECO:0007669"/>
    <property type="project" value="UniProtKB-SubCell"/>
</dbReference>
<gene>
    <name evidence="9" type="ORF">SAMN00808754_0880</name>
</gene>
<comment type="similarity">
    <text evidence="2 8">Belongs to the 4-toluene sulfonate uptake permease (TSUP) (TC 2.A.102) family.</text>
</comment>
<evidence type="ECO:0000256" key="4">
    <source>
        <dbReference type="ARBA" id="ARBA00022475"/>
    </source>
</evidence>
<dbReference type="STRING" id="698762.SAMN00808754_0880"/>
<evidence type="ECO:0000256" key="5">
    <source>
        <dbReference type="ARBA" id="ARBA00022692"/>
    </source>
</evidence>
<proteinExistence type="inferred from homology"/>
<dbReference type="InterPro" id="IPR002781">
    <property type="entry name" value="TM_pro_TauE-like"/>
</dbReference>
<dbReference type="EMBL" id="LT838272">
    <property type="protein sequence ID" value="SMB93578.1"/>
    <property type="molecule type" value="Genomic_DNA"/>
</dbReference>
<keyword evidence="10" id="KW-1185">Reference proteome</keyword>
<feature type="transmembrane region" description="Helical" evidence="8">
    <location>
        <begin position="171"/>
        <end position="190"/>
    </location>
</feature>
<feature type="transmembrane region" description="Helical" evidence="8">
    <location>
        <begin position="72"/>
        <end position="92"/>
    </location>
</feature>
<keyword evidence="7 8" id="KW-0472">Membrane</keyword>
<dbReference type="Proteomes" id="UP000192569">
    <property type="component" value="Chromosome I"/>
</dbReference>
<dbReference type="InterPro" id="IPR052017">
    <property type="entry name" value="TSUP"/>
</dbReference>
<dbReference type="AlphaFoldDB" id="A0A1W1VJS0"/>
<keyword evidence="6 8" id="KW-1133">Transmembrane helix</keyword>
<evidence type="ECO:0000313" key="10">
    <source>
        <dbReference type="Proteomes" id="UP000192569"/>
    </source>
</evidence>
<reference evidence="9 10" key="1">
    <citation type="submission" date="2017-04" db="EMBL/GenBank/DDBJ databases">
        <authorList>
            <person name="Afonso C.L."/>
            <person name="Miller P.J."/>
            <person name="Scott M.A."/>
            <person name="Spackman E."/>
            <person name="Goraichik I."/>
            <person name="Dimitrov K.M."/>
            <person name="Suarez D.L."/>
            <person name="Swayne D.E."/>
        </authorList>
    </citation>
    <scope>NUCLEOTIDE SEQUENCE [LARGE SCALE GENOMIC DNA]</scope>
    <source>
        <strain evidence="9 10">ToBE</strain>
    </source>
</reference>
<dbReference type="Pfam" id="PF01925">
    <property type="entry name" value="TauE"/>
    <property type="match status" value="1"/>
</dbReference>
<evidence type="ECO:0000256" key="1">
    <source>
        <dbReference type="ARBA" id="ARBA00004651"/>
    </source>
</evidence>
<protein>
    <recommendedName>
        <fullName evidence="8">Probable membrane transporter protein</fullName>
    </recommendedName>
</protein>
<dbReference type="PANTHER" id="PTHR30269:SF37">
    <property type="entry name" value="MEMBRANE TRANSPORTER PROTEIN"/>
    <property type="match status" value="1"/>
</dbReference>
<evidence type="ECO:0000256" key="8">
    <source>
        <dbReference type="RuleBase" id="RU363041"/>
    </source>
</evidence>
<organism evidence="9 10">
    <name type="scientific">Thermanaeromonas toyohensis ToBE</name>
    <dbReference type="NCBI Taxonomy" id="698762"/>
    <lineage>
        <taxon>Bacteria</taxon>
        <taxon>Bacillati</taxon>
        <taxon>Bacillota</taxon>
        <taxon>Clostridia</taxon>
        <taxon>Neomoorellales</taxon>
        <taxon>Neomoorellaceae</taxon>
        <taxon>Thermanaeromonas</taxon>
    </lineage>
</organism>
<feature type="transmembrane region" description="Helical" evidence="8">
    <location>
        <begin position="98"/>
        <end position="115"/>
    </location>
</feature>
<feature type="transmembrane region" description="Helical" evidence="8">
    <location>
        <begin position="223"/>
        <end position="241"/>
    </location>
</feature>
<sequence>MYNLYTWIAAPLAVFTAGALQGITGFGFALIAVPLLLLVFDARMAIALNLLISFCTQLALSFRVRQGIIKPLLINLFQGSLLGLPLGLYIFLHFDVRTLKIIISILTIGFALLLLQKNITLACPASQWVERLVGSLSGFLTTSVGIPGPPVILFLNTQGLSKDKFRATSSAYFTLLYPVSLALLASFGGLNINAAFTAFILLPFAFLGSHLGIFLFPRIPQKYFRQGVPLLVIATGLYSLFSTLL</sequence>
<dbReference type="OrthoDB" id="7843147at2"/>
<evidence type="ECO:0000256" key="7">
    <source>
        <dbReference type="ARBA" id="ARBA00023136"/>
    </source>
</evidence>
<dbReference type="PANTHER" id="PTHR30269">
    <property type="entry name" value="TRANSMEMBRANE PROTEIN YFCA"/>
    <property type="match status" value="1"/>
</dbReference>
<evidence type="ECO:0000313" key="9">
    <source>
        <dbReference type="EMBL" id="SMB93578.1"/>
    </source>
</evidence>
<keyword evidence="3" id="KW-0813">Transport</keyword>
<accession>A0A1W1VJS0</accession>
<evidence type="ECO:0000256" key="6">
    <source>
        <dbReference type="ARBA" id="ARBA00022989"/>
    </source>
</evidence>
<evidence type="ECO:0000256" key="3">
    <source>
        <dbReference type="ARBA" id="ARBA00022448"/>
    </source>
</evidence>
<name>A0A1W1VJS0_9FIRM</name>
<dbReference type="RefSeq" id="WP_084664379.1">
    <property type="nucleotide sequence ID" value="NZ_LT838272.1"/>
</dbReference>
<comment type="subcellular location">
    <subcellularLocation>
        <location evidence="1 8">Cell membrane</location>
        <topology evidence="1 8">Multi-pass membrane protein</topology>
    </subcellularLocation>
</comment>
<evidence type="ECO:0000256" key="2">
    <source>
        <dbReference type="ARBA" id="ARBA00009142"/>
    </source>
</evidence>
<feature type="transmembrane region" description="Helical" evidence="8">
    <location>
        <begin position="196"/>
        <end position="216"/>
    </location>
</feature>
<feature type="transmembrane region" description="Helical" evidence="8">
    <location>
        <begin position="12"/>
        <end position="36"/>
    </location>
</feature>